<dbReference type="OrthoDB" id="420187at2759"/>
<feature type="region of interest" description="Disordered" evidence="1">
    <location>
        <begin position="141"/>
        <end position="161"/>
    </location>
</feature>
<dbReference type="PROSITE" id="PS50235">
    <property type="entry name" value="USP_3"/>
    <property type="match status" value="1"/>
</dbReference>
<protein>
    <recommendedName>
        <fullName evidence="2">USP domain-containing protein</fullName>
    </recommendedName>
</protein>
<dbReference type="GO" id="GO:0016579">
    <property type="term" value="P:protein deubiquitination"/>
    <property type="evidence" value="ECO:0007669"/>
    <property type="project" value="InterPro"/>
</dbReference>
<dbReference type="Pfam" id="PF00443">
    <property type="entry name" value="UCH"/>
    <property type="match status" value="1"/>
</dbReference>
<feature type="compositionally biased region" description="Basic residues" evidence="1">
    <location>
        <begin position="588"/>
        <end position="606"/>
    </location>
</feature>
<dbReference type="STRING" id="1169540.A0A0G4GZ31"/>
<dbReference type="GO" id="GO:0005634">
    <property type="term" value="C:nucleus"/>
    <property type="evidence" value="ECO:0007669"/>
    <property type="project" value="TreeGrafter"/>
</dbReference>
<dbReference type="InParanoid" id="A0A0G4GZ31"/>
<feature type="region of interest" description="Disordered" evidence="1">
    <location>
        <begin position="553"/>
        <end position="673"/>
    </location>
</feature>
<feature type="compositionally biased region" description="Basic and acidic residues" evidence="1">
    <location>
        <begin position="532"/>
        <end position="541"/>
    </location>
</feature>
<dbReference type="Proteomes" id="UP000041254">
    <property type="component" value="Unassembled WGS sequence"/>
</dbReference>
<dbReference type="OMA" id="VECHAKV"/>
<sequence length="673" mass="72772">MDCGVAAGGCCTPPPAHISVPNPFDSPPEGGDQTPGRAAGDGGNRAGDGDLEPGPEAERRVNISVSSAAMEGPLQCGKRNMKKWPRTVLENVTGNGCYLNASLQEIMRVQPFAANLIQNMEYLVAHKEEIIDRYEASVPSLTERNEREAQLPKGTSHRDLQTDPRTSLLWETVLLNSYMWGKTEQEKATPSGEAPTVCLRPESMYRTLVRSSHHLGMGTQEDAAEAIECLLKTLHQELVAIQELARTRNSGAPKDMTLKEAGKDTTTSTAASKIFGGALESVVTCCECGNVTRRREQMFNLSVQIPKKAVDLTGDGGEGEGKGADAGGCIHSFFQKETMAGDNKYQCDKCCKKVVATRQYVMAETPKLLPLHLKRFQGLGKNEDHVDLQEQLDLSPYTDRVDDDGHEAEPHELTGVIVHHGRSLKGGHYTACVRRLVGGKAKWFRYDDSAPAGEVDLQFVLGQQAYMAFYTQPATLKATALPMLEDAPPPPPPPAPAPTPAPAQPAAAPPHMNRNKKRGAKPDAPNPKRKRAEGGPKDKNGLDELAVHIEAKAAAEGKGAIRHSSRIAGRKGKAEVGPELPSKTQKAISKKAKKPKGKKPKGKPAKARVSPPALAAQQVLAAPPNHQQQQAEQARLSKKRKQAGEEQPAEDNRGGKVQTRAMRRRLAAQPNQQ</sequence>
<dbReference type="VEuPathDB" id="CryptoDB:Vbra_1099"/>
<dbReference type="InterPro" id="IPR028889">
    <property type="entry name" value="USP"/>
</dbReference>
<feature type="compositionally biased region" description="Basic and acidic residues" evidence="1">
    <location>
        <begin position="143"/>
        <end position="161"/>
    </location>
</feature>
<dbReference type="Gene3D" id="3.90.70.10">
    <property type="entry name" value="Cysteine proteinases"/>
    <property type="match status" value="1"/>
</dbReference>
<dbReference type="InterPro" id="IPR050164">
    <property type="entry name" value="Peptidase_C19"/>
</dbReference>
<feature type="compositionally biased region" description="Pro residues" evidence="1">
    <location>
        <begin position="487"/>
        <end position="503"/>
    </location>
</feature>
<dbReference type="InterPro" id="IPR001394">
    <property type="entry name" value="Peptidase_C19_UCH"/>
</dbReference>
<feature type="region of interest" description="Disordered" evidence="1">
    <location>
        <begin position="12"/>
        <end position="56"/>
    </location>
</feature>
<organism evidence="3 4">
    <name type="scientific">Vitrella brassicaformis (strain CCMP3155)</name>
    <dbReference type="NCBI Taxonomy" id="1169540"/>
    <lineage>
        <taxon>Eukaryota</taxon>
        <taxon>Sar</taxon>
        <taxon>Alveolata</taxon>
        <taxon>Colpodellida</taxon>
        <taxon>Vitrellaceae</taxon>
        <taxon>Vitrella</taxon>
    </lineage>
</organism>
<dbReference type="AlphaFoldDB" id="A0A0G4GZ31"/>
<name>A0A0G4GZ31_VITBC</name>
<feature type="region of interest" description="Disordered" evidence="1">
    <location>
        <begin position="482"/>
        <end position="541"/>
    </location>
</feature>
<proteinExistence type="predicted"/>
<dbReference type="GO" id="GO:0005829">
    <property type="term" value="C:cytosol"/>
    <property type="evidence" value="ECO:0007669"/>
    <property type="project" value="TreeGrafter"/>
</dbReference>
<feature type="domain" description="USP" evidence="2">
    <location>
        <begin position="87"/>
        <end position="473"/>
    </location>
</feature>
<dbReference type="InterPro" id="IPR038765">
    <property type="entry name" value="Papain-like_cys_pep_sf"/>
</dbReference>
<reference evidence="3 4" key="1">
    <citation type="submission" date="2014-11" db="EMBL/GenBank/DDBJ databases">
        <authorList>
            <person name="Zhu J."/>
            <person name="Qi W."/>
            <person name="Song R."/>
        </authorList>
    </citation>
    <scope>NUCLEOTIDE SEQUENCE [LARGE SCALE GENOMIC DNA]</scope>
</reference>
<dbReference type="PANTHER" id="PTHR24006">
    <property type="entry name" value="UBIQUITIN CARBOXYL-TERMINAL HYDROLASE"/>
    <property type="match status" value="1"/>
</dbReference>
<dbReference type="GO" id="GO:0004843">
    <property type="term" value="F:cysteine-type deubiquitinase activity"/>
    <property type="evidence" value="ECO:0007669"/>
    <property type="project" value="InterPro"/>
</dbReference>
<gene>
    <name evidence="3" type="ORF">Vbra_1099</name>
</gene>
<feature type="compositionally biased region" description="Low complexity" evidence="1">
    <location>
        <begin position="611"/>
        <end position="624"/>
    </location>
</feature>
<evidence type="ECO:0000256" key="1">
    <source>
        <dbReference type="SAM" id="MobiDB-lite"/>
    </source>
</evidence>
<evidence type="ECO:0000313" key="3">
    <source>
        <dbReference type="EMBL" id="CEM36204.1"/>
    </source>
</evidence>
<dbReference type="CDD" id="cd02257">
    <property type="entry name" value="Peptidase_C19"/>
    <property type="match status" value="1"/>
</dbReference>
<dbReference type="PhylomeDB" id="A0A0G4GZ31"/>
<evidence type="ECO:0000313" key="4">
    <source>
        <dbReference type="Proteomes" id="UP000041254"/>
    </source>
</evidence>
<dbReference type="EMBL" id="CDMY01000879">
    <property type="protein sequence ID" value="CEM36204.1"/>
    <property type="molecule type" value="Genomic_DNA"/>
</dbReference>
<keyword evidence="4" id="KW-1185">Reference proteome</keyword>
<accession>A0A0G4GZ31</accession>
<feature type="compositionally biased region" description="Basic residues" evidence="1">
    <location>
        <begin position="560"/>
        <end position="571"/>
    </location>
</feature>
<dbReference type="SUPFAM" id="SSF54001">
    <property type="entry name" value="Cysteine proteinases"/>
    <property type="match status" value="1"/>
</dbReference>
<evidence type="ECO:0000259" key="2">
    <source>
        <dbReference type="PROSITE" id="PS50235"/>
    </source>
</evidence>